<dbReference type="Proteomes" id="UP000178700">
    <property type="component" value="Unassembled WGS sequence"/>
</dbReference>
<dbReference type="AlphaFoldDB" id="A0A1F6V2F3"/>
<protein>
    <recommendedName>
        <fullName evidence="3">Zinc-binding domain-containing protein</fullName>
    </recommendedName>
</protein>
<sequence>MNNVTRNCQNCRQDFTIEPEDFNFYEKIKVPSPTFCPECRLVRRLNWQGYRILYKRKCDFTGDMIFSTYHPDSPYKVYRQDIWWGDKWDPKSYGKDIDWKKPFLEQFKELMLEVPHVSLATVHSTMVRSDYCNAAGRCKDCYLCFRITGGEDSAYLNTIVDGKQSLDCSFLNHSELCYESVNINKCYQVFFSQDCTECQSVWFSRDLVGCSDCVGCINLRMKKYCIFNKQYSKEEYQKKLKEFDFGKSADIKSFQAQAEEFFKTEPRKNFHGIKNTNVSGDYISNSKNVRDSHMLNNGLDLRYCQFLKNGPASSSYDWTLFGDNSELMYECCWCGLDSHNVKFSAWNYYNQDVEYCFGCHHSRNMFGCVNIPKGEYCILNKQYTKEEYEKLIPKIKKHMAEVPYKDKLGRVYSYGEMLPAELSPWSYNESTAYEWFPITREEVIKKGLNWRDSDLREYKDAIIEVLKHIKDIKDDILKAVLKCMDCGKNYQIIQKELQFLRRFNFPIPSHCPLCRDRARIKSLNGMAIYNRKCAKCSTDIQTSYAPDRPEIVYCEKCYQQEVY</sequence>
<dbReference type="EMBL" id="MFTJ01000064">
    <property type="protein sequence ID" value="OGI63795.1"/>
    <property type="molecule type" value="Genomic_DNA"/>
</dbReference>
<proteinExistence type="predicted"/>
<gene>
    <name evidence="1" type="ORF">A2642_01060</name>
</gene>
<comment type="caution">
    <text evidence="1">The sequence shown here is derived from an EMBL/GenBank/DDBJ whole genome shotgun (WGS) entry which is preliminary data.</text>
</comment>
<evidence type="ECO:0000313" key="1">
    <source>
        <dbReference type="EMBL" id="OGI63795.1"/>
    </source>
</evidence>
<evidence type="ECO:0000313" key="2">
    <source>
        <dbReference type="Proteomes" id="UP000178700"/>
    </source>
</evidence>
<evidence type="ECO:0008006" key="3">
    <source>
        <dbReference type="Google" id="ProtNLM"/>
    </source>
</evidence>
<organism evidence="1 2">
    <name type="scientific">Candidatus Nomurabacteria bacterium RIFCSPHIGHO2_01_FULL_39_10</name>
    <dbReference type="NCBI Taxonomy" id="1801733"/>
    <lineage>
        <taxon>Bacteria</taxon>
        <taxon>Candidatus Nomuraibacteriota</taxon>
    </lineage>
</organism>
<name>A0A1F6V2F3_9BACT</name>
<reference evidence="1 2" key="1">
    <citation type="journal article" date="2016" name="Nat. Commun.">
        <title>Thousands of microbial genomes shed light on interconnected biogeochemical processes in an aquifer system.</title>
        <authorList>
            <person name="Anantharaman K."/>
            <person name="Brown C.T."/>
            <person name="Hug L.A."/>
            <person name="Sharon I."/>
            <person name="Castelle C.J."/>
            <person name="Probst A.J."/>
            <person name="Thomas B.C."/>
            <person name="Singh A."/>
            <person name="Wilkins M.J."/>
            <person name="Karaoz U."/>
            <person name="Brodie E.L."/>
            <person name="Williams K.H."/>
            <person name="Hubbard S.S."/>
            <person name="Banfield J.F."/>
        </authorList>
    </citation>
    <scope>NUCLEOTIDE SEQUENCE [LARGE SCALE GENOMIC DNA]</scope>
</reference>
<accession>A0A1F6V2F3</accession>